<name>A0ABU7KB91_9ACTN</name>
<keyword evidence="2 5" id="KW-0732">Signal</keyword>
<dbReference type="InterPro" id="IPR000073">
    <property type="entry name" value="AB_hydrolase_1"/>
</dbReference>
<evidence type="ECO:0000256" key="1">
    <source>
        <dbReference type="ARBA" id="ARBA00010088"/>
    </source>
</evidence>
<keyword evidence="3 8" id="KW-0378">Hydrolase</keyword>
<evidence type="ECO:0000313" key="8">
    <source>
        <dbReference type="EMBL" id="MEE2039500.1"/>
    </source>
</evidence>
<dbReference type="Gene3D" id="3.40.50.1820">
    <property type="entry name" value="alpha/beta hydrolase"/>
    <property type="match status" value="1"/>
</dbReference>
<dbReference type="GO" id="GO:0016787">
    <property type="term" value="F:hydrolase activity"/>
    <property type="evidence" value="ECO:0007669"/>
    <property type="project" value="UniProtKB-KW"/>
</dbReference>
<dbReference type="InterPro" id="IPR029058">
    <property type="entry name" value="AB_hydrolase_fold"/>
</dbReference>
<proteinExistence type="inferred from homology"/>
<reference evidence="8 9" key="1">
    <citation type="submission" date="2023-08" db="EMBL/GenBank/DDBJ databases">
        <authorList>
            <person name="Girao M."/>
            <person name="Carvalho M.F."/>
        </authorList>
    </citation>
    <scope>NUCLEOTIDE SEQUENCE [LARGE SCALE GENOMIC DNA]</scope>
    <source>
        <strain evidence="8 9">CT-R113</strain>
    </source>
</reference>
<dbReference type="Pfam" id="PF08386">
    <property type="entry name" value="Abhydrolase_4"/>
    <property type="match status" value="1"/>
</dbReference>
<dbReference type="EMBL" id="JAUZMY010000020">
    <property type="protein sequence ID" value="MEE2039500.1"/>
    <property type="molecule type" value="Genomic_DNA"/>
</dbReference>
<dbReference type="InterPro" id="IPR013595">
    <property type="entry name" value="Pept_S33_TAP-like_C"/>
</dbReference>
<evidence type="ECO:0000313" key="9">
    <source>
        <dbReference type="Proteomes" id="UP001356095"/>
    </source>
</evidence>
<dbReference type="Pfam" id="PF00561">
    <property type="entry name" value="Abhydrolase_1"/>
    <property type="match status" value="1"/>
</dbReference>
<dbReference type="Proteomes" id="UP001356095">
    <property type="component" value="Unassembled WGS sequence"/>
</dbReference>
<feature type="region of interest" description="Disordered" evidence="4">
    <location>
        <begin position="77"/>
        <end position="105"/>
    </location>
</feature>
<feature type="chain" id="PRO_5046197937" evidence="5">
    <location>
        <begin position="30"/>
        <end position="560"/>
    </location>
</feature>
<feature type="signal peptide" evidence="5">
    <location>
        <begin position="1"/>
        <end position="29"/>
    </location>
</feature>
<protein>
    <submittedName>
        <fullName evidence="8">Alpha/beta fold hydrolase</fullName>
    </submittedName>
</protein>
<gene>
    <name evidence="8" type="ORF">Q8791_19960</name>
</gene>
<organism evidence="8 9">
    <name type="scientific">Nocardiopsis codii</name>
    <dbReference type="NCBI Taxonomy" id="3065942"/>
    <lineage>
        <taxon>Bacteria</taxon>
        <taxon>Bacillati</taxon>
        <taxon>Actinomycetota</taxon>
        <taxon>Actinomycetes</taxon>
        <taxon>Streptosporangiales</taxon>
        <taxon>Nocardiopsidaceae</taxon>
        <taxon>Nocardiopsis</taxon>
    </lineage>
</organism>
<keyword evidence="9" id="KW-1185">Reference proteome</keyword>
<evidence type="ECO:0000256" key="4">
    <source>
        <dbReference type="SAM" id="MobiDB-lite"/>
    </source>
</evidence>
<comment type="caution">
    <text evidence="8">The sequence shown here is derived from an EMBL/GenBank/DDBJ whole genome shotgun (WGS) entry which is preliminary data.</text>
</comment>
<comment type="similarity">
    <text evidence="1">Belongs to the peptidase S33 family.</text>
</comment>
<evidence type="ECO:0000256" key="2">
    <source>
        <dbReference type="ARBA" id="ARBA00022729"/>
    </source>
</evidence>
<sequence length="560" mass="60964">MRTAPLLTSAGTLVLALVASLAAAAPAAADDPLRVFHEQEVAWAPCEEHLLRDVECAWIDVPLDYADPGGERASIAVSRNRASDPGRRRGILLTNPGGPGSTGRQMAVGDRPDHAYSSLGAQRVAEVYDVIGMDPRGSGGSTPYLDCGTGYPVSVPRPTDDSLSAHTRAVIAAQRSCESAHGDLIPHMTTANTARDMDVIRAALGEDEISYLGRSYGTYLGAVYGSLFPERLDRSVLDSSVSPEGLWRGVFTQQSEGFRANVERYTAWVAEHDDVYGLGSTPEEVLAVFEETRARLVEHPRYDQWPDSPEPWIYTADFFDEDIGNAARSQHEWSILTSGLWYIVNDLPYPETEWPEDPEEPEWPEWPDPGIEFTNVSLMMAVLCEAPWPTRLSDYYAGVREVRERSPYGVGAAWHVPQPCTFASHTPAPLVELEREGYPRGLVIGAEYDANTVYEAAELMAGRLDNALVTIADEGNHTFYGREGMDCVTAAVDAYLVDGAPPRDTLCAGRPRSEDPFAPEEMGGAARAPDTAPLRDPLWAGPLSGGTTHAGPLDHSERPD</sequence>
<accession>A0ABU7KB91</accession>
<dbReference type="InterPro" id="IPR051601">
    <property type="entry name" value="Serine_prot/Carboxylest_S33"/>
</dbReference>
<feature type="domain" description="Peptidase S33 tripeptidyl aminopeptidase-like C-terminal" evidence="7">
    <location>
        <begin position="420"/>
        <end position="507"/>
    </location>
</feature>
<dbReference type="PANTHER" id="PTHR43248:SF29">
    <property type="entry name" value="TRIPEPTIDYL AMINOPEPTIDASE"/>
    <property type="match status" value="1"/>
</dbReference>
<evidence type="ECO:0000256" key="5">
    <source>
        <dbReference type="SAM" id="SignalP"/>
    </source>
</evidence>
<dbReference type="PANTHER" id="PTHR43248">
    <property type="entry name" value="2-SUCCINYL-6-HYDROXY-2,4-CYCLOHEXADIENE-1-CARBOXYLATE SYNTHASE"/>
    <property type="match status" value="1"/>
</dbReference>
<evidence type="ECO:0000259" key="6">
    <source>
        <dbReference type="Pfam" id="PF00561"/>
    </source>
</evidence>
<feature type="region of interest" description="Disordered" evidence="4">
    <location>
        <begin position="506"/>
        <end position="560"/>
    </location>
</feature>
<dbReference type="SUPFAM" id="SSF53474">
    <property type="entry name" value="alpha/beta-Hydrolases"/>
    <property type="match status" value="1"/>
</dbReference>
<dbReference type="RefSeq" id="WP_330093272.1">
    <property type="nucleotide sequence ID" value="NZ_JAUZMY010000020.1"/>
</dbReference>
<feature type="domain" description="AB hydrolase-1" evidence="6">
    <location>
        <begin position="92"/>
        <end position="273"/>
    </location>
</feature>
<evidence type="ECO:0000259" key="7">
    <source>
        <dbReference type="Pfam" id="PF08386"/>
    </source>
</evidence>
<evidence type="ECO:0000256" key="3">
    <source>
        <dbReference type="ARBA" id="ARBA00022801"/>
    </source>
</evidence>